<dbReference type="PIRSF" id="PIRSF001235">
    <property type="entry name" value="Amidase_carbamoylase"/>
    <property type="match status" value="1"/>
</dbReference>
<name>A0A1A9F081_9GAMM</name>
<dbReference type="KEGG" id="mars:A8C75_14405"/>
<dbReference type="Pfam" id="PF07687">
    <property type="entry name" value="M20_dimer"/>
    <property type="match status" value="1"/>
</dbReference>
<evidence type="ECO:0000259" key="4">
    <source>
        <dbReference type="Pfam" id="PF07687"/>
    </source>
</evidence>
<dbReference type="Proteomes" id="UP000078070">
    <property type="component" value="Chromosome"/>
</dbReference>
<dbReference type="InterPro" id="IPR036264">
    <property type="entry name" value="Bact_exopeptidase_dim_dom"/>
</dbReference>
<dbReference type="NCBIfam" id="TIGR01879">
    <property type="entry name" value="hydantase"/>
    <property type="match status" value="1"/>
</dbReference>
<dbReference type="GO" id="GO:0046872">
    <property type="term" value="F:metal ion binding"/>
    <property type="evidence" value="ECO:0007669"/>
    <property type="project" value="UniProtKB-KW"/>
</dbReference>
<comment type="cofactor">
    <cofactor evidence="3">
        <name>Zn(2+)</name>
        <dbReference type="ChEBI" id="CHEBI:29105"/>
    </cofactor>
    <text evidence="3">Binds 2 Zn(2+) ions per subunit.</text>
</comment>
<feature type="binding site" evidence="3">
    <location>
        <position position="383"/>
    </location>
    <ligand>
        <name>Zn(2+)</name>
        <dbReference type="ChEBI" id="CHEBI:29105"/>
        <label>2</label>
    </ligand>
</feature>
<dbReference type="Gene3D" id="3.30.70.360">
    <property type="match status" value="1"/>
</dbReference>
<dbReference type="SUPFAM" id="SSF55031">
    <property type="entry name" value="Bacterial exopeptidase dimerisation domain"/>
    <property type="match status" value="1"/>
</dbReference>
<dbReference type="InterPro" id="IPR010158">
    <property type="entry name" value="Amidase_Cbmase"/>
</dbReference>
<dbReference type="EMBL" id="CP015839">
    <property type="protein sequence ID" value="ANG63547.1"/>
    <property type="molecule type" value="Genomic_DNA"/>
</dbReference>
<evidence type="ECO:0000256" key="3">
    <source>
        <dbReference type="PIRSR" id="PIRSR001235-1"/>
    </source>
</evidence>
<dbReference type="GO" id="GO:0016813">
    <property type="term" value="F:hydrolase activity, acting on carbon-nitrogen (but not peptide) bonds, in linear amidines"/>
    <property type="evidence" value="ECO:0007669"/>
    <property type="project" value="InterPro"/>
</dbReference>
<evidence type="ECO:0000313" key="5">
    <source>
        <dbReference type="EMBL" id="ANG63547.1"/>
    </source>
</evidence>
<gene>
    <name evidence="5" type="ORF">A8C75_14405</name>
</gene>
<dbReference type="OrthoDB" id="9808195at2"/>
<feature type="binding site" evidence="3">
    <location>
        <position position="94"/>
    </location>
    <ligand>
        <name>Zn(2+)</name>
        <dbReference type="ChEBI" id="CHEBI:29105"/>
        <label>2</label>
    </ligand>
</feature>
<evidence type="ECO:0000256" key="1">
    <source>
        <dbReference type="ARBA" id="ARBA00006153"/>
    </source>
</evidence>
<evidence type="ECO:0000313" key="6">
    <source>
        <dbReference type="Proteomes" id="UP000078070"/>
    </source>
</evidence>
<dbReference type="CDD" id="cd03884">
    <property type="entry name" value="M20_bAS"/>
    <property type="match status" value="1"/>
</dbReference>
<reference evidence="5 6" key="2">
    <citation type="journal article" date="2018" name="Int. J. Syst. Evol. Microbiol.">
        <title>Marinobacterium aestuarii sp. nov., a benzene-degrading marine bacterium isolated from estuary sediment.</title>
        <authorList>
            <person name="Bae S.S."/>
            <person name="Jung J."/>
            <person name="Chung D."/>
            <person name="Baek K."/>
        </authorList>
    </citation>
    <scope>NUCLEOTIDE SEQUENCE [LARGE SCALE GENOMIC DNA]</scope>
    <source>
        <strain evidence="5 6">ST58-10</strain>
    </source>
</reference>
<dbReference type="Gene3D" id="3.40.630.10">
    <property type="entry name" value="Zn peptidases"/>
    <property type="match status" value="1"/>
</dbReference>
<feature type="binding site" evidence="3">
    <location>
        <position position="94"/>
    </location>
    <ligand>
        <name>Zn(2+)</name>
        <dbReference type="ChEBI" id="CHEBI:29105"/>
        <label>1</label>
    </ligand>
</feature>
<accession>A0A1A9F081</accession>
<feature type="binding site" evidence="3">
    <location>
        <position position="129"/>
    </location>
    <ligand>
        <name>Zn(2+)</name>
        <dbReference type="ChEBI" id="CHEBI:29105"/>
        <label>2</label>
    </ligand>
</feature>
<sequence>MPEPTINAQRLWESLMQMGEIGATDAGGCCRLALTELDRQGRDLFVHWCREAGCDIHVDRIGNIYARRPGTDPEALPISTGSHLDTQPTGGKFDGIYGCLAGLEVIRSLNDHNIQTRRPVEVVIWTNEEGSRFAPAMVASGVYSGKFSLDYALNQTDAQGIRLGDALKAIGYDGELEVGARRFAKFFELHIEQGPVLERENDQIGVVTGVLGMRWYDVSVKGVSAHAGPTPMSYRRDALGATAKMISALIDMAAERVEEDGRCTIGELSIPKGSRNVIPGDLNFTLDLRNASLEGLEAMEQQARRLIDSIATQAQVEVTLECIWDSPPTVFDADCINAVEHAVADSGCRYRRMTSGAGHDAVNISTVAPTSMIFVPSVGGISHNESEYSTPEQIASGARILFEVMKNEAQSA</sequence>
<organism evidence="5 6">
    <name type="scientific">Marinobacterium aestuarii</name>
    <dbReference type="NCBI Taxonomy" id="1821621"/>
    <lineage>
        <taxon>Bacteria</taxon>
        <taxon>Pseudomonadati</taxon>
        <taxon>Pseudomonadota</taxon>
        <taxon>Gammaproteobacteria</taxon>
        <taxon>Oceanospirillales</taxon>
        <taxon>Oceanospirillaceae</taxon>
        <taxon>Marinobacterium</taxon>
    </lineage>
</organism>
<feature type="binding site" evidence="3">
    <location>
        <position position="190"/>
    </location>
    <ligand>
        <name>Zn(2+)</name>
        <dbReference type="ChEBI" id="CHEBI:29105"/>
        <label>1</label>
    </ligand>
</feature>
<comment type="similarity">
    <text evidence="1">Belongs to the peptidase M20 family.</text>
</comment>
<dbReference type="RefSeq" id="WP_067383755.1">
    <property type="nucleotide sequence ID" value="NZ_CP015839.1"/>
</dbReference>
<keyword evidence="2 5" id="KW-0378">Hydrolase</keyword>
<dbReference type="InterPro" id="IPR011650">
    <property type="entry name" value="Peptidase_M20_dimer"/>
</dbReference>
<reference evidence="6" key="1">
    <citation type="submission" date="2016-05" db="EMBL/GenBank/DDBJ databases">
        <authorList>
            <person name="Baek K."/>
            <person name="Yang S.-J."/>
        </authorList>
    </citation>
    <scope>NUCLEOTIDE SEQUENCE [LARGE SCALE GENOMIC DNA]</scope>
    <source>
        <strain evidence="6">ST58-10</strain>
    </source>
</reference>
<dbReference type="PANTHER" id="PTHR32494">
    <property type="entry name" value="ALLANTOATE DEIMINASE-RELATED"/>
    <property type="match status" value="1"/>
</dbReference>
<dbReference type="NCBIfam" id="NF006771">
    <property type="entry name" value="PRK09290.1-5"/>
    <property type="match status" value="1"/>
</dbReference>
<dbReference type="AlphaFoldDB" id="A0A1A9F081"/>
<feature type="domain" description="Peptidase M20 dimerisation" evidence="4">
    <location>
        <begin position="210"/>
        <end position="310"/>
    </location>
</feature>
<dbReference type="SUPFAM" id="SSF53187">
    <property type="entry name" value="Zn-dependent exopeptidases"/>
    <property type="match status" value="1"/>
</dbReference>
<dbReference type="PANTHER" id="PTHR32494:SF5">
    <property type="entry name" value="ALLANTOATE AMIDOHYDROLASE"/>
    <property type="match status" value="1"/>
</dbReference>
<dbReference type="Pfam" id="PF01546">
    <property type="entry name" value="Peptidase_M20"/>
    <property type="match status" value="1"/>
</dbReference>
<protein>
    <submittedName>
        <fullName evidence="5">Zn-dependent hydrolase</fullName>
    </submittedName>
</protein>
<dbReference type="NCBIfam" id="NF009527">
    <property type="entry name" value="PRK12891.1"/>
    <property type="match status" value="1"/>
</dbReference>
<proteinExistence type="inferred from homology"/>
<keyword evidence="3" id="KW-0862">Zinc</keyword>
<keyword evidence="6" id="KW-1185">Reference proteome</keyword>
<evidence type="ECO:0000256" key="2">
    <source>
        <dbReference type="ARBA" id="ARBA00022801"/>
    </source>
</evidence>
<dbReference type="NCBIfam" id="NF006769">
    <property type="entry name" value="PRK09290.1-3"/>
    <property type="match status" value="1"/>
</dbReference>
<keyword evidence="3" id="KW-0479">Metal-binding</keyword>
<feature type="binding site" evidence="3">
    <location>
        <position position="83"/>
    </location>
    <ligand>
        <name>Zn(2+)</name>
        <dbReference type="ChEBI" id="CHEBI:29105"/>
        <label>1</label>
    </ligand>
</feature>
<dbReference type="STRING" id="1821621.A8C75_14405"/>
<dbReference type="InterPro" id="IPR002933">
    <property type="entry name" value="Peptidase_M20"/>
</dbReference>